<dbReference type="Pfam" id="PF07690">
    <property type="entry name" value="MFS_1"/>
    <property type="match status" value="1"/>
</dbReference>
<dbReference type="SUPFAM" id="SSF103473">
    <property type="entry name" value="MFS general substrate transporter"/>
    <property type="match status" value="1"/>
</dbReference>
<feature type="transmembrane region" description="Helical" evidence="5">
    <location>
        <begin position="400"/>
        <end position="419"/>
    </location>
</feature>
<feature type="transmembrane region" description="Helical" evidence="5">
    <location>
        <begin position="340"/>
        <end position="363"/>
    </location>
</feature>
<feature type="transmembrane region" description="Helical" evidence="5">
    <location>
        <begin position="266"/>
        <end position="286"/>
    </location>
</feature>
<proteinExistence type="predicted"/>
<keyword evidence="2 5" id="KW-0812">Transmembrane</keyword>
<feature type="transmembrane region" description="Helical" evidence="5">
    <location>
        <begin position="165"/>
        <end position="185"/>
    </location>
</feature>
<dbReference type="GO" id="GO:0005886">
    <property type="term" value="C:plasma membrane"/>
    <property type="evidence" value="ECO:0007669"/>
    <property type="project" value="TreeGrafter"/>
</dbReference>
<evidence type="ECO:0000256" key="5">
    <source>
        <dbReference type="SAM" id="Phobius"/>
    </source>
</evidence>
<dbReference type="Gene3D" id="1.20.1250.20">
    <property type="entry name" value="MFS general substrate transporter like domains"/>
    <property type="match status" value="1"/>
</dbReference>
<name>A0A9P3LDW5_9APHY</name>
<dbReference type="InterPro" id="IPR036259">
    <property type="entry name" value="MFS_trans_sf"/>
</dbReference>
<feature type="transmembrane region" description="Helical" evidence="5">
    <location>
        <begin position="139"/>
        <end position="159"/>
    </location>
</feature>
<sequence length="498" mass="53430">MCIIEHKSPSTSMSAKAIPGAAQIPPSSDVEDNQTVRKGARFWLILLAICVSLFLSALEYTAVSTALPTIVHDLQGNDFVWVASAYALASTALLPMTGGLAQIFGRRPTMLGSQALFALGSALCGAAQNMRWLIAARTIQGAGGGGILAIASIIISDLVPLKERATYNGIIGFVWAIACSLGPVIGGSLTERGQWRWLFYLNLPIGGFAAALVVLFLRLKTPPGSVREKLGRMDWIGNALIIASSTSCVLGLTWGGIRYPWTSSHVLAPLMTGIIGIVVFLVYEAIFPREPIIPFTLVSNCTSLSGYIQTFIAPVQSLAAIYFIPIYFQACRDASPIRSGVEMFGYGLTVGPFLILTGISISITKRYRVQLWLAWVLVMVGMGLCSTVSADSPLAHAIGYWVLPGIGTGIIYAGTYFPVLAPLPVSENAHALAFFAFCRSFAGVWGVTIGTAVLQTQLTHKLPREFVDQFPDGVEIAYSIVPVIPTLPEPFRTQHRSS</sequence>
<evidence type="ECO:0000259" key="6">
    <source>
        <dbReference type="PROSITE" id="PS50850"/>
    </source>
</evidence>
<dbReference type="PRINTS" id="PR01036">
    <property type="entry name" value="TCRTETB"/>
</dbReference>
<feature type="transmembrane region" description="Helical" evidence="5">
    <location>
        <begin position="369"/>
        <end position="388"/>
    </location>
</feature>
<dbReference type="Proteomes" id="UP000703269">
    <property type="component" value="Unassembled WGS sequence"/>
</dbReference>
<evidence type="ECO:0000256" key="4">
    <source>
        <dbReference type="ARBA" id="ARBA00023136"/>
    </source>
</evidence>
<feature type="transmembrane region" description="Helical" evidence="5">
    <location>
        <begin position="42"/>
        <end position="63"/>
    </location>
</feature>
<feature type="transmembrane region" description="Helical" evidence="5">
    <location>
        <begin position="235"/>
        <end position="254"/>
    </location>
</feature>
<dbReference type="PANTHER" id="PTHR23501">
    <property type="entry name" value="MAJOR FACILITATOR SUPERFAMILY"/>
    <property type="match status" value="1"/>
</dbReference>
<feature type="domain" description="Major facilitator superfamily (MFS) profile" evidence="6">
    <location>
        <begin position="45"/>
        <end position="498"/>
    </location>
</feature>
<evidence type="ECO:0000313" key="7">
    <source>
        <dbReference type="EMBL" id="GJE91675.1"/>
    </source>
</evidence>
<dbReference type="EMBL" id="BPQB01000022">
    <property type="protein sequence ID" value="GJE91675.1"/>
    <property type="molecule type" value="Genomic_DNA"/>
</dbReference>
<evidence type="ECO:0000313" key="8">
    <source>
        <dbReference type="Proteomes" id="UP000703269"/>
    </source>
</evidence>
<dbReference type="InterPro" id="IPR020846">
    <property type="entry name" value="MFS_dom"/>
</dbReference>
<organism evidence="7 8">
    <name type="scientific">Phanerochaete sordida</name>
    <dbReference type="NCBI Taxonomy" id="48140"/>
    <lineage>
        <taxon>Eukaryota</taxon>
        <taxon>Fungi</taxon>
        <taxon>Dikarya</taxon>
        <taxon>Basidiomycota</taxon>
        <taxon>Agaricomycotina</taxon>
        <taxon>Agaricomycetes</taxon>
        <taxon>Polyporales</taxon>
        <taxon>Phanerochaetaceae</taxon>
        <taxon>Phanerochaete</taxon>
    </lineage>
</organism>
<dbReference type="PANTHER" id="PTHR23501:SF102">
    <property type="entry name" value="DRUG TRANSPORTER, PUTATIVE (AFU_ORTHOLOGUE AFUA_3G08530)-RELATED"/>
    <property type="match status" value="1"/>
</dbReference>
<evidence type="ECO:0000256" key="1">
    <source>
        <dbReference type="ARBA" id="ARBA00004141"/>
    </source>
</evidence>
<feature type="transmembrane region" description="Helical" evidence="5">
    <location>
        <begin position="306"/>
        <end position="328"/>
    </location>
</feature>
<feature type="transmembrane region" description="Helical" evidence="5">
    <location>
        <begin position="83"/>
        <end position="104"/>
    </location>
</feature>
<protein>
    <submittedName>
        <fullName evidence="7">MFS general substrate transporter</fullName>
    </submittedName>
</protein>
<dbReference type="OrthoDB" id="3437016at2759"/>
<dbReference type="InterPro" id="IPR011701">
    <property type="entry name" value="MFS"/>
</dbReference>
<dbReference type="AlphaFoldDB" id="A0A9P3LDW5"/>
<dbReference type="PROSITE" id="PS50850">
    <property type="entry name" value="MFS"/>
    <property type="match status" value="1"/>
</dbReference>
<comment type="subcellular location">
    <subcellularLocation>
        <location evidence="1">Membrane</location>
        <topology evidence="1">Multi-pass membrane protein</topology>
    </subcellularLocation>
</comment>
<accession>A0A9P3LDW5</accession>
<reference evidence="7 8" key="1">
    <citation type="submission" date="2021-08" db="EMBL/GenBank/DDBJ databases">
        <title>Draft Genome Sequence of Phanerochaete sordida strain YK-624.</title>
        <authorList>
            <person name="Mori T."/>
            <person name="Dohra H."/>
            <person name="Suzuki T."/>
            <person name="Kawagishi H."/>
            <person name="Hirai H."/>
        </authorList>
    </citation>
    <scope>NUCLEOTIDE SEQUENCE [LARGE SCALE GENOMIC DNA]</scope>
    <source>
        <strain evidence="7 8">YK-624</strain>
    </source>
</reference>
<gene>
    <name evidence="7" type="ORF">PsYK624_078250</name>
</gene>
<feature type="transmembrane region" description="Helical" evidence="5">
    <location>
        <begin position="431"/>
        <end position="454"/>
    </location>
</feature>
<evidence type="ECO:0000256" key="2">
    <source>
        <dbReference type="ARBA" id="ARBA00022692"/>
    </source>
</evidence>
<keyword evidence="8" id="KW-1185">Reference proteome</keyword>
<keyword evidence="3 5" id="KW-1133">Transmembrane helix</keyword>
<dbReference type="GO" id="GO:0022857">
    <property type="term" value="F:transmembrane transporter activity"/>
    <property type="evidence" value="ECO:0007669"/>
    <property type="project" value="InterPro"/>
</dbReference>
<comment type="caution">
    <text evidence="7">The sequence shown here is derived from an EMBL/GenBank/DDBJ whole genome shotgun (WGS) entry which is preliminary data.</text>
</comment>
<feature type="transmembrane region" description="Helical" evidence="5">
    <location>
        <begin position="197"/>
        <end position="215"/>
    </location>
</feature>
<evidence type="ECO:0000256" key="3">
    <source>
        <dbReference type="ARBA" id="ARBA00022989"/>
    </source>
</evidence>
<keyword evidence="4 5" id="KW-0472">Membrane</keyword>